<dbReference type="SUPFAM" id="SSF51905">
    <property type="entry name" value="FAD/NAD(P)-binding domain"/>
    <property type="match status" value="1"/>
</dbReference>
<comment type="catalytic activity">
    <reaction evidence="6">
        <text>a secondary aliphatic amine + O2 + H2O = a primary amine + an aldehyde + H2O2</text>
        <dbReference type="Rhea" id="RHEA:26414"/>
        <dbReference type="ChEBI" id="CHEBI:15377"/>
        <dbReference type="ChEBI" id="CHEBI:15379"/>
        <dbReference type="ChEBI" id="CHEBI:16240"/>
        <dbReference type="ChEBI" id="CHEBI:17478"/>
        <dbReference type="ChEBI" id="CHEBI:58855"/>
        <dbReference type="ChEBI" id="CHEBI:65296"/>
        <dbReference type="EC" id="1.4.3.4"/>
    </reaction>
</comment>
<dbReference type="EMBL" id="CAJNOW010001867">
    <property type="protein sequence ID" value="CAF1333762.1"/>
    <property type="molecule type" value="Genomic_DNA"/>
</dbReference>
<evidence type="ECO:0000256" key="3">
    <source>
        <dbReference type="ARBA" id="ARBA00005995"/>
    </source>
</evidence>
<dbReference type="Gene3D" id="3.50.50.60">
    <property type="entry name" value="FAD/NAD(P)-binding domain"/>
    <property type="match status" value="1"/>
</dbReference>
<comment type="catalytic activity">
    <reaction evidence="8">
        <text>N-acetylputrescine + O2 + H2O = 4-acetamidobutanal + H2O2 + NH4(+)</text>
        <dbReference type="Rhea" id="RHEA:70283"/>
        <dbReference type="ChEBI" id="CHEBI:7386"/>
        <dbReference type="ChEBI" id="CHEBI:15377"/>
        <dbReference type="ChEBI" id="CHEBI:15379"/>
        <dbReference type="ChEBI" id="CHEBI:16240"/>
        <dbReference type="ChEBI" id="CHEBI:28938"/>
        <dbReference type="ChEBI" id="CHEBI:58263"/>
    </reaction>
    <physiologicalReaction direction="left-to-right" evidence="8">
        <dbReference type="Rhea" id="RHEA:70284"/>
    </physiologicalReaction>
</comment>
<feature type="binding site" evidence="9">
    <location>
        <position position="412"/>
    </location>
    <ligand>
        <name>FAD</name>
        <dbReference type="ChEBI" id="CHEBI:57692"/>
    </ligand>
</feature>
<dbReference type="OrthoDB" id="7777654at2759"/>
<evidence type="ECO:0000313" key="13">
    <source>
        <dbReference type="EMBL" id="CAF1471391.1"/>
    </source>
</evidence>
<evidence type="ECO:0000259" key="11">
    <source>
        <dbReference type="Pfam" id="PF01593"/>
    </source>
</evidence>
<dbReference type="Proteomes" id="UP000681720">
    <property type="component" value="Unassembled WGS sequence"/>
</dbReference>
<evidence type="ECO:0000313" key="15">
    <source>
        <dbReference type="EMBL" id="CAF3912006.1"/>
    </source>
</evidence>
<dbReference type="InterPro" id="IPR001613">
    <property type="entry name" value="Flavin_amine_oxidase"/>
</dbReference>
<evidence type="ECO:0000256" key="7">
    <source>
        <dbReference type="ARBA" id="ARBA00049354"/>
    </source>
</evidence>
<dbReference type="AlphaFoldDB" id="A0A815R742"/>
<dbReference type="EMBL" id="CAJOBJ010002103">
    <property type="protein sequence ID" value="CAF3911200.1"/>
    <property type="molecule type" value="Genomic_DNA"/>
</dbReference>
<evidence type="ECO:0000256" key="4">
    <source>
        <dbReference type="ARBA" id="ARBA00023002"/>
    </source>
</evidence>
<feature type="binding site" evidence="9">
    <location>
        <begin position="32"/>
        <end position="33"/>
    </location>
    <ligand>
        <name>FAD</name>
        <dbReference type="ChEBI" id="CHEBI:57692"/>
    </ligand>
</feature>
<dbReference type="Proteomes" id="UP000663834">
    <property type="component" value="Unassembled WGS sequence"/>
</dbReference>
<evidence type="ECO:0000256" key="5">
    <source>
        <dbReference type="ARBA" id="ARBA00045409"/>
    </source>
</evidence>
<comment type="similarity">
    <text evidence="3 10">Belongs to the flavin monoamine oxidase family.</text>
</comment>
<dbReference type="Proteomes" id="UP000681967">
    <property type="component" value="Unassembled WGS sequence"/>
</dbReference>
<evidence type="ECO:0000256" key="9">
    <source>
        <dbReference type="PIRSR" id="PIRSR601613-1"/>
    </source>
</evidence>
<evidence type="ECO:0000256" key="10">
    <source>
        <dbReference type="RuleBase" id="RU362067"/>
    </source>
</evidence>
<comment type="function">
    <text evidence="5">Catalyzes the oxidative deamination of primary and some secondary amines such as neurotransmitters, and exogenous amines including the tertiary amine, neurotoxin 1-methyl-4-phenyl-1,2,3,6-tetrahydropyridine (MPTP), with concomitant reduction of oxygen to hydrogen peroxide and participates in the metabolism of neuroactive and vasoactive amines in the central nervous system and peripheral tissues. Preferentially degrades benzylamine and phenylethylamine.</text>
</comment>
<comment type="cofactor">
    <cofactor evidence="1 10">
        <name>FAD</name>
        <dbReference type="ChEBI" id="CHEBI:57692"/>
    </cofactor>
</comment>
<keyword evidence="10" id="KW-0285">Flavoprotein</keyword>
<dbReference type="GO" id="GO:0097621">
    <property type="term" value="F:monoamine oxidase activity"/>
    <property type="evidence" value="ECO:0007669"/>
    <property type="project" value="UniProtKB-EC"/>
</dbReference>
<dbReference type="EMBL" id="CAJOBH010002549">
    <property type="protein sequence ID" value="CAF3912006.1"/>
    <property type="molecule type" value="Genomic_DNA"/>
</dbReference>
<proteinExistence type="inferred from homology"/>
<dbReference type="SUPFAM" id="SSF54373">
    <property type="entry name" value="FAD-linked reductases, C-terminal domain"/>
    <property type="match status" value="1"/>
</dbReference>
<dbReference type="InterPro" id="IPR050703">
    <property type="entry name" value="Flavin_MAO"/>
</dbReference>
<keyword evidence="10" id="KW-0274">FAD</keyword>
<keyword evidence="4 10" id="KW-0560">Oxidoreductase</keyword>
<protein>
    <recommendedName>
        <fullName evidence="10">Amine oxidase</fullName>
        <ecNumber evidence="10">1.4.3.-</ecNumber>
    </recommendedName>
</protein>
<evidence type="ECO:0000313" key="16">
    <source>
        <dbReference type="Proteomes" id="UP000663855"/>
    </source>
</evidence>
<evidence type="ECO:0000256" key="1">
    <source>
        <dbReference type="ARBA" id="ARBA00001974"/>
    </source>
</evidence>
<evidence type="ECO:0000313" key="12">
    <source>
        <dbReference type="EMBL" id="CAF1333762.1"/>
    </source>
</evidence>
<dbReference type="GO" id="GO:0008131">
    <property type="term" value="F:primary methylamine oxidase activity"/>
    <property type="evidence" value="ECO:0007669"/>
    <property type="project" value="UniProtKB-ARBA"/>
</dbReference>
<organism evidence="13 16">
    <name type="scientific">Rotaria magnacalcarata</name>
    <dbReference type="NCBI Taxonomy" id="392030"/>
    <lineage>
        <taxon>Eukaryota</taxon>
        <taxon>Metazoa</taxon>
        <taxon>Spiralia</taxon>
        <taxon>Gnathifera</taxon>
        <taxon>Rotifera</taxon>
        <taxon>Eurotatoria</taxon>
        <taxon>Bdelloidea</taxon>
        <taxon>Philodinida</taxon>
        <taxon>Philodinidae</taxon>
        <taxon>Rotaria</taxon>
    </lineage>
</organism>
<dbReference type="Proteomes" id="UP000663855">
    <property type="component" value="Unassembled WGS sequence"/>
</dbReference>
<dbReference type="PANTHER" id="PTHR43563:SF1">
    <property type="entry name" value="AMINE OXIDASE [FLAVIN-CONTAINING] B"/>
    <property type="match status" value="1"/>
</dbReference>
<comment type="caution">
    <text evidence="13">The sequence shown here is derived from an EMBL/GenBank/DDBJ whole genome shotgun (WGS) entry which is preliminary data.</text>
</comment>
<sequence>MMTDVVIVGAGLAGLSAARYLSSRNVTCLVIEARTRVGGRTLSQKAPDECEFTIDLGGQWIGPTQKRVLSLVEEFGLPLIEQTWHSSYPEDLGQAVGLIRLTHEQEQTVIDVYDIWDKMAEELTNLEQVWLNEKAKEWAEMSVASYIDDPTLGFDERLRLELKLQVLTMTACNPERLSLLHWLLTLRSIPGGSSSLDDGNKGAQHFKIAAGSQQLSILLAEKQDIRLGDGLVSVDYSSPSEIVLTLLSGNKLTCRRLLLAFSPTLLSRVSFMPPLSSDWHCHMTMGQCIKTVFIYSTPFWRGIETNQTEQQGPCSNIFDLAQPTALIGLILGDQASLWCDREENELVEAIIKQYNTLYRTDHQPIHTFIKYWQKEEWSGGCYAGVYPPGSISRWENKRKTFVDGRIWLASTETASEWVGYMEGAIEAGESTAKYILNMLQ</sequence>
<reference evidence="13" key="1">
    <citation type="submission" date="2021-02" db="EMBL/GenBank/DDBJ databases">
        <authorList>
            <person name="Nowell W R."/>
        </authorList>
    </citation>
    <scope>NUCLEOTIDE SEQUENCE</scope>
</reference>
<dbReference type="InterPro" id="IPR002937">
    <property type="entry name" value="Amino_oxidase"/>
</dbReference>
<dbReference type="EMBL" id="CAJNOV010011959">
    <property type="protein sequence ID" value="CAF1471391.1"/>
    <property type="molecule type" value="Genomic_DNA"/>
</dbReference>
<gene>
    <name evidence="15" type="ORF">BYL167_LOCUS9031</name>
    <name evidence="13" type="ORF">CJN711_LOCUS25678</name>
    <name evidence="14" type="ORF">GIL414_LOCUS7073</name>
    <name evidence="12" type="ORF">KQP761_LOCUS6380</name>
</gene>
<feature type="domain" description="Amine oxidase" evidence="11">
    <location>
        <begin position="12"/>
        <end position="436"/>
    </location>
</feature>
<evidence type="ECO:0000256" key="2">
    <source>
        <dbReference type="ARBA" id="ARBA00004362"/>
    </source>
</evidence>
<dbReference type="PANTHER" id="PTHR43563">
    <property type="entry name" value="AMINE OXIDASE"/>
    <property type="match status" value="1"/>
</dbReference>
<accession>A0A815R742</accession>
<evidence type="ECO:0000256" key="8">
    <source>
        <dbReference type="ARBA" id="ARBA00049430"/>
    </source>
</evidence>
<comment type="catalytic activity">
    <reaction evidence="7">
        <text>benzylamine + O2 + H2O = benzaldehyde + H2O2 + NH4(+)</text>
        <dbReference type="Rhea" id="RHEA:59424"/>
        <dbReference type="ChEBI" id="CHEBI:15377"/>
        <dbReference type="ChEBI" id="CHEBI:15379"/>
        <dbReference type="ChEBI" id="CHEBI:16240"/>
        <dbReference type="ChEBI" id="CHEBI:17169"/>
        <dbReference type="ChEBI" id="CHEBI:28938"/>
        <dbReference type="ChEBI" id="CHEBI:225238"/>
    </reaction>
    <physiologicalReaction direction="left-to-right" evidence="7">
        <dbReference type="Rhea" id="RHEA:59425"/>
    </physiologicalReaction>
</comment>
<name>A0A815R742_9BILA</name>
<dbReference type="GO" id="GO:0005741">
    <property type="term" value="C:mitochondrial outer membrane"/>
    <property type="evidence" value="ECO:0007669"/>
    <property type="project" value="UniProtKB-SubCell"/>
</dbReference>
<dbReference type="Pfam" id="PF01593">
    <property type="entry name" value="Amino_oxidase"/>
    <property type="match status" value="1"/>
</dbReference>
<evidence type="ECO:0000313" key="14">
    <source>
        <dbReference type="EMBL" id="CAF3911200.1"/>
    </source>
</evidence>
<dbReference type="PRINTS" id="PR00757">
    <property type="entry name" value="AMINEOXDASEF"/>
</dbReference>
<dbReference type="EC" id="1.4.3.-" evidence="10"/>
<evidence type="ECO:0000256" key="6">
    <source>
        <dbReference type="ARBA" id="ARBA00048448"/>
    </source>
</evidence>
<dbReference type="InterPro" id="IPR036188">
    <property type="entry name" value="FAD/NAD-bd_sf"/>
</dbReference>
<comment type="subcellular location">
    <subcellularLocation>
        <location evidence="2">Mitochondrion outer membrane</location>
        <topology evidence="2">Single-pass type IV membrane protein</topology>
        <orientation evidence="2">Cytoplasmic side</orientation>
    </subcellularLocation>
</comment>